<proteinExistence type="predicted"/>
<dbReference type="RefSeq" id="WP_207109140.1">
    <property type="nucleotide sequence ID" value="NZ_JAFLVR010000032.1"/>
</dbReference>
<accession>A0ABS3HL89</accession>
<protein>
    <submittedName>
        <fullName evidence="2">Uncharacterized protein</fullName>
    </submittedName>
</protein>
<dbReference type="EMBL" id="JAFLVR010000032">
    <property type="protein sequence ID" value="MBO0453363.1"/>
    <property type="molecule type" value="Genomic_DNA"/>
</dbReference>
<keyword evidence="1" id="KW-1133">Transmembrane helix</keyword>
<keyword evidence="1" id="KW-0812">Transmembrane</keyword>
<name>A0ABS3HL89_9ENTE</name>
<dbReference type="Proteomes" id="UP000664495">
    <property type="component" value="Unassembled WGS sequence"/>
</dbReference>
<reference evidence="2 3" key="1">
    <citation type="submission" date="2021-03" db="EMBL/GenBank/DDBJ databases">
        <title>Enterococcal diversity collection.</title>
        <authorList>
            <person name="Gilmore M.S."/>
            <person name="Schwartzman J."/>
            <person name="Van Tyne D."/>
            <person name="Martin M."/>
            <person name="Earl A.M."/>
            <person name="Manson A.L."/>
            <person name="Straub T."/>
            <person name="Salamzade R."/>
            <person name="Saavedra J."/>
            <person name="Lebreton F."/>
            <person name="Prichula J."/>
            <person name="Schaufler K."/>
            <person name="Gaca A."/>
            <person name="Sgardioli B."/>
            <person name="Wagenaar J."/>
            <person name="Strong T."/>
        </authorList>
    </citation>
    <scope>NUCLEOTIDE SEQUENCE [LARGE SCALE GENOMIC DNA]</scope>
    <source>
        <strain evidence="2 3">MJM16</strain>
    </source>
</reference>
<gene>
    <name evidence="2" type="ORF">JZO85_13945</name>
</gene>
<feature type="transmembrane region" description="Helical" evidence="1">
    <location>
        <begin position="33"/>
        <end position="54"/>
    </location>
</feature>
<comment type="caution">
    <text evidence="2">The sequence shown here is derived from an EMBL/GenBank/DDBJ whole genome shotgun (WGS) entry which is preliminary data.</text>
</comment>
<evidence type="ECO:0000313" key="2">
    <source>
        <dbReference type="EMBL" id="MBO0453363.1"/>
    </source>
</evidence>
<keyword evidence="3" id="KW-1185">Reference proteome</keyword>
<evidence type="ECO:0000256" key="1">
    <source>
        <dbReference type="SAM" id="Phobius"/>
    </source>
</evidence>
<sequence>MLKVLLGLAIAGLILSFVMNILARKKIINGWYVAISLLQGACLGAMVGLLIVLLSKGRMIV</sequence>
<evidence type="ECO:0000313" key="3">
    <source>
        <dbReference type="Proteomes" id="UP000664495"/>
    </source>
</evidence>
<keyword evidence="1" id="KW-0472">Membrane</keyword>
<organism evidence="2 3">
    <name type="scientific">Candidatus Enterococcus murrayae</name>
    <dbReference type="NCBI Taxonomy" id="2815321"/>
    <lineage>
        <taxon>Bacteria</taxon>
        <taxon>Bacillati</taxon>
        <taxon>Bacillota</taxon>
        <taxon>Bacilli</taxon>
        <taxon>Lactobacillales</taxon>
        <taxon>Enterococcaceae</taxon>
        <taxon>Enterococcus</taxon>
    </lineage>
</organism>